<feature type="binding site" evidence="6">
    <location>
        <position position="83"/>
    </location>
    <ligand>
        <name>ATP</name>
        <dbReference type="ChEBI" id="CHEBI:30616"/>
    </ligand>
</feature>
<dbReference type="EMBL" id="CACTIH010005522">
    <property type="protein sequence ID" value="CAA2996308.1"/>
    <property type="molecule type" value="Genomic_DNA"/>
</dbReference>
<dbReference type="InterPro" id="IPR011009">
    <property type="entry name" value="Kinase-like_dom_sf"/>
</dbReference>
<dbReference type="PROSITE" id="PS00107">
    <property type="entry name" value="PROTEIN_KINASE_ATP"/>
    <property type="match status" value="1"/>
</dbReference>
<gene>
    <name evidence="9" type="ORF">OLEA9_A096285</name>
</gene>
<dbReference type="PROSITE" id="PS50011">
    <property type="entry name" value="PROTEIN_KINASE_DOM"/>
    <property type="match status" value="1"/>
</dbReference>
<evidence type="ECO:0000256" key="1">
    <source>
        <dbReference type="ARBA" id="ARBA00004479"/>
    </source>
</evidence>
<keyword evidence="7" id="KW-0723">Serine/threonine-protein kinase</keyword>
<evidence type="ECO:0000256" key="7">
    <source>
        <dbReference type="RuleBase" id="RU000304"/>
    </source>
</evidence>
<dbReference type="GO" id="GO:0016020">
    <property type="term" value="C:membrane"/>
    <property type="evidence" value="ECO:0007669"/>
    <property type="project" value="UniProtKB-SubCell"/>
</dbReference>
<evidence type="ECO:0000259" key="8">
    <source>
        <dbReference type="PROSITE" id="PS50011"/>
    </source>
</evidence>
<sequence>MVKIGGLLLVSYLNFKQSRTEAERHPEEENGISPKWKLESFHHVEFDVDEISGVDEENLIGSGGTGKVYRLDLKKGCGTVAVKQIWKGNNVKLVTAEMEILGKIRHRNILKLYACLMKGGSNFLVLEYMENGNLFQALHREIKMGRPELDWSQRYKIALGAAKGIAYLHHDCSPPIIHRDIKSTNILLGDDYEAKIADFGVAKVAEVSPRGSECSCFTGTLGYIAPELAYSFKVTEKSDIYSFGVVLLELVTGRSPIEEAYGEGKDIVYWVSTHSNDRENVVKVLDPKLVSDFVKDGMIKFLKIAALCTTKLPNLRPNMKEVVKMLIDAEPRIIRSPSAC</sequence>
<dbReference type="PANTHER" id="PTHR48006:SF92">
    <property type="entry name" value="LRR RECEPTOR-LIKE SERINE_THREONINE-PROTEIN KINASE GSO1"/>
    <property type="match status" value="1"/>
</dbReference>
<feature type="domain" description="Protein kinase" evidence="8">
    <location>
        <begin position="54"/>
        <end position="333"/>
    </location>
</feature>
<keyword evidence="3 6" id="KW-0547">Nucleotide-binding</keyword>
<dbReference type="AlphaFoldDB" id="A0A8S0STJ8"/>
<dbReference type="CDD" id="cd14066">
    <property type="entry name" value="STKc_IRAK"/>
    <property type="match status" value="1"/>
</dbReference>
<keyword evidence="2" id="KW-0808">Transferase</keyword>
<evidence type="ECO:0000256" key="2">
    <source>
        <dbReference type="ARBA" id="ARBA00022679"/>
    </source>
</evidence>
<dbReference type="Pfam" id="PF00069">
    <property type="entry name" value="Pkinase"/>
    <property type="match status" value="1"/>
</dbReference>
<dbReference type="PANTHER" id="PTHR48006">
    <property type="entry name" value="LEUCINE-RICH REPEAT-CONTAINING PROTEIN DDB_G0281931-RELATED"/>
    <property type="match status" value="1"/>
</dbReference>
<dbReference type="Gene3D" id="3.30.200.20">
    <property type="entry name" value="Phosphorylase Kinase, domain 1"/>
    <property type="match status" value="1"/>
</dbReference>
<name>A0A8S0STJ8_OLEEU</name>
<comment type="caution">
    <text evidence="9">The sequence shown here is derived from an EMBL/GenBank/DDBJ whole genome shotgun (WGS) entry which is preliminary data.</text>
</comment>
<dbReference type="Gramene" id="OE9A096285T1">
    <property type="protein sequence ID" value="OE9A096285C1"/>
    <property type="gene ID" value="OE9A096285"/>
</dbReference>
<evidence type="ECO:0000256" key="5">
    <source>
        <dbReference type="ARBA" id="ARBA00022840"/>
    </source>
</evidence>
<keyword evidence="4 9" id="KW-0418">Kinase</keyword>
<evidence type="ECO:0000256" key="3">
    <source>
        <dbReference type="ARBA" id="ARBA00022741"/>
    </source>
</evidence>
<dbReference type="Gene3D" id="1.10.510.10">
    <property type="entry name" value="Transferase(Phosphotransferase) domain 1"/>
    <property type="match status" value="1"/>
</dbReference>
<dbReference type="GO" id="GO:0004674">
    <property type="term" value="F:protein serine/threonine kinase activity"/>
    <property type="evidence" value="ECO:0007669"/>
    <property type="project" value="UniProtKB-KW"/>
</dbReference>
<comment type="subcellular location">
    <subcellularLocation>
        <location evidence="1">Membrane</location>
        <topology evidence="1">Single-pass type I membrane protein</topology>
    </subcellularLocation>
</comment>
<evidence type="ECO:0000313" key="10">
    <source>
        <dbReference type="Proteomes" id="UP000594638"/>
    </source>
</evidence>
<reference evidence="9 10" key="1">
    <citation type="submission" date="2019-12" db="EMBL/GenBank/DDBJ databases">
        <authorList>
            <person name="Alioto T."/>
            <person name="Alioto T."/>
            <person name="Gomez Garrido J."/>
        </authorList>
    </citation>
    <scope>NUCLEOTIDE SEQUENCE [LARGE SCALE GENOMIC DNA]</scope>
</reference>
<protein>
    <submittedName>
        <fullName evidence="9">Receptor kinase HAIKU2</fullName>
    </submittedName>
</protein>
<dbReference type="SMART" id="SM00220">
    <property type="entry name" value="S_TKc"/>
    <property type="match status" value="1"/>
</dbReference>
<comment type="similarity">
    <text evidence="7">Belongs to the protein kinase superfamily.</text>
</comment>
<accession>A0A8S0STJ8</accession>
<evidence type="ECO:0000313" key="9">
    <source>
        <dbReference type="EMBL" id="CAA2996308.1"/>
    </source>
</evidence>
<dbReference type="Proteomes" id="UP000594638">
    <property type="component" value="Unassembled WGS sequence"/>
</dbReference>
<dbReference type="InterPro" id="IPR051824">
    <property type="entry name" value="LRR_Rcpt-Like_S/T_Kinase"/>
</dbReference>
<proteinExistence type="inferred from homology"/>
<keyword evidence="10" id="KW-1185">Reference proteome</keyword>
<dbReference type="FunFam" id="1.10.510.10:FF:000365">
    <property type="entry name" value="Leucine-rich repeat receptor-like serine/threonine-protein kinase At1g17230"/>
    <property type="match status" value="1"/>
</dbReference>
<dbReference type="PROSITE" id="PS00108">
    <property type="entry name" value="PROTEIN_KINASE_ST"/>
    <property type="match status" value="1"/>
</dbReference>
<dbReference type="InterPro" id="IPR017441">
    <property type="entry name" value="Protein_kinase_ATP_BS"/>
</dbReference>
<organism evidence="9 10">
    <name type="scientific">Olea europaea subsp. europaea</name>
    <dbReference type="NCBI Taxonomy" id="158383"/>
    <lineage>
        <taxon>Eukaryota</taxon>
        <taxon>Viridiplantae</taxon>
        <taxon>Streptophyta</taxon>
        <taxon>Embryophyta</taxon>
        <taxon>Tracheophyta</taxon>
        <taxon>Spermatophyta</taxon>
        <taxon>Magnoliopsida</taxon>
        <taxon>eudicotyledons</taxon>
        <taxon>Gunneridae</taxon>
        <taxon>Pentapetalae</taxon>
        <taxon>asterids</taxon>
        <taxon>lamiids</taxon>
        <taxon>Lamiales</taxon>
        <taxon>Oleaceae</taxon>
        <taxon>Oleeae</taxon>
        <taxon>Olea</taxon>
    </lineage>
</organism>
<dbReference type="InterPro" id="IPR008271">
    <property type="entry name" value="Ser/Thr_kinase_AS"/>
</dbReference>
<keyword evidence="5 6" id="KW-0067">ATP-binding</keyword>
<dbReference type="InterPro" id="IPR000719">
    <property type="entry name" value="Prot_kinase_dom"/>
</dbReference>
<evidence type="ECO:0000256" key="6">
    <source>
        <dbReference type="PROSITE-ProRule" id="PRU10141"/>
    </source>
</evidence>
<evidence type="ECO:0000256" key="4">
    <source>
        <dbReference type="ARBA" id="ARBA00022777"/>
    </source>
</evidence>
<dbReference type="OrthoDB" id="912893at2759"/>
<dbReference type="SUPFAM" id="SSF56112">
    <property type="entry name" value="Protein kinase-like (PK-like)"/>
    <property type="match status" value="1"/>
</dbReference>
<dbReference type="GO" id="GO:0005524">
    <property type="term" value="F:ATP binding"/>
    <property type="evidence" value="ECO:0007669"/>
    <property type="project" value="UniProtKB-UniRule"/>
</dbReference>
<dbReference type="FunFam" id="3.30.200.20:FF:000511">
    <property type="entry name" value="Leucine-rich receptor-like protein kinase family protein"/>
    <property type="match status" value="1"/>
</dbReference>
<keyword evidence="9" id="KW-0675">Receptor</keyword>